<comment type="function">
    <text evidence="1">Catalyzes the reversible oxidation of 3-phospho-D-glycerate to 3-phosphonooxypyruvate, the first step of the phosphorylated L-serine biosynthesis pathway. Also catalyzes the reversible oxidation of 2-hydroxyglutarate to 2-oxoglutarate.</text>
</comment>
<dbReference type="SUPFAM" id="SSF55021">
    <property type="entry name" value="ACT-like"/>
    <property type="match status" value="1"/>
</dbReference>
<dbReference type="PANTHER" id="PTHR42938">
    <property type="entry name" value="FORMATE DEHYDROGENASE 1"/>
    <property type="match status" value="1"/>
</dbReference>
<sequence>MARVLVTEKIADGGLDALRAAGHDVDVQTGLEPAQLLEAVPGAHALIIRSSTQVTAEVLEAGRDLVVVGRAGIGLDNVDVEAATRRGVMVVNAPQSNILSTAEHTMAMLLSVARHIPQAHAALADGRWERSKWVGVELADKTLGIVGLGRIGKLVAQRASAFGMRIVAHDPFVAPERARQLNIDLVDLDTLAATADFVTLHVVKTPETIGMIGEDFFDRARPGIRIVNVSRGGVIDEAALAAALEDGRCGGAALDVYAEEPPTDSPLLGLPGFVGTPHLGASTREAQDKAGDTIAEQVRLALAGEFVPFAVNVAAAEASETVRPFLGVAEQLGGIFAGLSGGVPPVLDIEYQGELAGYDTRILTLSILKGAFAGTTEEPVSYVNAPQVAAERGIEVRDTTTVTTRDWVNLVTVAGGGHTVSGTLVGLRADPRLVLVDGHTVDVPPSAHMVIVRNDDRPGVIGRVGSVLGDAGVNIADMDVGRSDEGSSALMVISTSQAVPGEVVAALEASDGVASVAVVDRV</sequence>
<evidence type="ECO:0000256" key="8">
    <source>
        <dbReference type="ARBA" id="ARBA00048731"/>
    </source>
</evidence>
<dbReference type="InterPro" id="IPR045626">
    <property type="entry name" value="PGDH_ASB_dom"/>
</dbReference>
<evidence type="ECO:0000256" key="6">
    <source>
        <dbReference type="ARBA" id="ARBA00023027"/>
    </source>
</evidence>
<dbReference type="InterPro" id="IPR029753">
    <property type="entry name" value="D-isomer_DH_CS"/>
</dbReference>
<dbReference type="FunFam" id="3.30.70.260:FF:000008">
    <property type="entry name" value="D-3-phosphoglycerate dehydrogenase, chloroplastic"/>
    <property type="match status" value="1"/>
</dbReference>
<dbReference type="Gene3D" id="3.30.1330.90">
    <property type="entry name" value="D-3-phosphoglycerate dehydrogenase, domain 3"/>
    <property type="match status" value="1"/>
</dbReference>
<dbReference type="CDD" id="cd12173">
    <property type="entry name" value="PGDH_4"/>
    <property type="match status" value="1"/>
</dbReference>
<proteinExistence type="inferred from homology"/>
<evidence type="ECO:0000256" key="9">
    <source>
        <dbReference type="RuleBase" id="RU363003"/>
    </source>
</evidence>
<dbReference type="InterPro" id="IPR002912">
    <property type="entry name" value="ACT_dom"/>
</dbReference>
<evidence type="ECO:0000259" key="10">
    <source>
        <dbReference type="PROSITE" id="PS51671"/>
    </source>
</evidence>
<dbReference type="InterPro" id="IPR006139">
    <property type="entry name" value="D-isomer_2_OHA_DH_cat_dom"/>
</dbReference>
<dbReference type="GO" id="GO:0051287">
    <property type="term" value="F:NAD binding"/>
    <property type="evidence" value="ECO:0007669"/>
    <property type="project" value="UniProtKB-UniRule"/>
</dbReference>
<evidence type="ECO:0000256" key="4">
    <source>
        <dbReference type="ARBA" id="ARBA00021582"/>
    </source>
</evidence>
<dbReference type="SUPFAM" id="SSF143548">
    <property type="entry name" value="Serine metabolism enzymes domain"/>
    <property type="match status" value="1"/>
</dbReference>
<dbReference type="RefSeq" id="WP_272735880.1">
    <property type="nucleotide sequence ID" value="NZ_CP116942.1"/>
</dbReference>
<dbReference type="InterPro" id="IPR029752">
    <property type="entry name" value="D-isomer_DH_CS1"/>
</dbReference>
<comment type="catalytic activity">
    <reaction evidence="7">
        <text>(R)-2-hydroxyglutarate + NAD(+) = 2-oxoglutarate + NADH + H(+)</text>
        <dbReference type="Rhea" id="RHEA:49612"/>
        <dbReference type="ChEBI" id="CHEBI:15378"/>
        <dbReference type="ChEBI" id="CHEBI:15801"/>
        <dbReference type="ChEBI" id="CHEBI:16810"/>
        <dbReference type="ChEBI" id="CHEBI:57540"/>
        <dbReference type="ChEBI" id="CHEBI:57945"/>
        <dbReference type="EC" id="1.1.1.399"/>
    </reaction>
</comment>
<dbReference type="Pfam" id="PF19304">
    <property type="entry name" value="PGDH_inter"/>
    <property type="match status" value="1"/>
</dbReference>
<dbReference type="InterPro" id="IPR036291">
    <property type="entry name" value="NAD(P)-bd_dom_sf"/>
</dbReference>
<accession>A0AAE9Y4T3</accession>
<organism evidence="11 12">
    <name type="scientific">Iamia majanohamensis</name>
    <dbReference type="NCBI Taxonomy" id="467976"/>
    <lineage>
        <taxon>Bacteria</taxon>
        <taxon>Bacillati</taxon>
        <taxon>Actinomycetota</taxon>
        <taxon>Acidimicrobiia</taxon>
        <taxon>Acidimicrobiales</taxon>
        <taxon>Iamiaceae</taxon>
        <taxon>Iamia</taxon>
    </lineage>
</organism>
<dbReference type="Gene3D" id="3.30.70.260">
    <property type="match status" value="1"/>
</dbReference>
<evidence type="ECO:0000256" key="3">
    <source>
        <dbReference type="ARBA" id="ARBA00005854"/>
    </source>
</evidence>
<evidence type="ECO:0000256" key="1">
    <source>
        <dbReference type="ARBA" id="ARBA00003800"/>
    </source>
</evidence>
<dbReference type="CDD" id="cd04902">
    <property type="entry name" value="ACT_3PGDH-xct"/>
    <property type="match status" value="1"/>
</dbReference>
<dbReference type="InterPro" id="IPR029009">
    <property type="entry name" value="ASB_dom_sf"/>
</dbReference>
<keyword evidence="9" id="KW-0028">Amino-acid biosynthesis</keyword>
<dbReference type="PROSITE" id="PS00065">
    <property type="entry name" value="D_2_HYDROXYACID_DH_1"/>
    <property type="match status" value="1"/>
</dbReference>
<dbReference type="Pfam" id="PF02826">
    <property type="entry name" value="2-Hacid_dh_C"/>
    <property type="match status" value="1"/>
</dbReference>
<dbReference type="EC" id="1.1.1.95" evidence="9"/>
<dbReference type="Pfam" id="PF01842">
    <property type="entry name" value="ACT"/>
    <property type="match status" value="1"/>
</dbReference>
<keyword evidence="6 9" id="KW-0520">NAD</keyword>
<dbReference type="SUPFAM" id="SSF52283">
    <property type="entry name" value="Formate/glycerate dehydrogenase catalytic domain-like"/>
    <property type="match status" value="1"/>
</dbReference>
<dbReference type="EMBL" id="CP116942">
    <property type="protein sequence ID" value="WCO66357.1"/>
    <property type="molecule type" value="Genomic_DNA"/>
</dbReference>
<dbReference type="PROSITE" id="PS51671">
    <property type="entry name" value="ACT"/>
    <property type="match status" value="1"/>
</dbReference>
<dbReference type="Gene3D" id="3.40.50.720">
    <property type="entry name" value="NAD(P)-binding Rossmann-like Domain"/>
    <property type="match status" value="2"/>
</dbReference>
<dbReference type="InterPro" id="IPR006236">
    <property type="entry name" value="PGDH"/>
</dbReference>
<comment type="catalytic activity">
    <reaction evidence="8 9">
        <text>(2R)-3-phosphoglycerate + NAD(+) = 3-phosphooxypyruvate + NADH + H(+)</text>
        <dbReference type="Rhea" id="RHEA:12641"/>
        <dbReference type="ChEBI" id="CHEBI:15378"/>
        <dbReference type="ChEBI" id="CHEBI:18110"/>
        <dbReference type="ChEBI" id="CHEBI:57540"/>
        <dbReference type="ChEBI" id="CHEBI:57945"/>
        <dbReference type="ChEBI" id="CHEBI:58272"/>
        <dbReference type="EC" id="1.1.1.95"/>
    </reaction>
</comment>
<evidence type="ECO:0000256" key="5">
    <source>
        <dbReference type="ARBA" id="ARBA00023002"/>
    </source>
</evidence>
<name>A0AAE9Y4T3_9ACTN</name>
<dbReference type="FunFam" id="3.40.50.720:FF:000021">
    <property type="entry name" value="D-3-phosphoglycerate dehydrogenase"/>
    <property type="match status" value="1"/>
</dbReference>
<evidence type="ECO:0000256" key="7">
    <source>
        <dbReference type="ARBA" id="ARBA00048126"/>
    </source>
</evidence>
<comment type="pathway">
    <text evidence="2 9">Amino-acid biosynthesis; L-serine biosynthesis; L-serine from 3-phospho-D-glycerate: step 1/3.</text>
</comment>
<dbReference type="PROSITE" id="PS00671">
    <property type="entry name" value="D_2_HYDROXYACID_DH_3"/>
    <property type="match status" value="1"/>
</dbReference>
<dbReference type="GO" id="GO:0006564">
    <property type="term" value="P:L-serine biosynthetic process"/>
    <property type="evidence" value="ECO:0007669"/>
    <property type="project" value="UniProtKB-UniRule"/>
</dbReference>
<evidence type="ECO:0000256" key="2">
    <source>
        <dbReference type="ARBA" id="ARBA00005216"/>
    </source>
</evidence>
<feature type="domain" description="ACT" evidence="10">
    <location>
        <begin position="449"/>
        <end position="521"/>
    </location>
</feature>
<dbReference type="GO" id="GO:0004617">
    <property type="term" value="F:phosphoglycerate dehydrogenase activity"/>
    <property type="evidence" value="ECO:0007669"/>
    <property type="project" value="UniProtKB-UniRule"/>
</dbReference>
<dbReference type="Proteomes" id="UP001216390">
    <property type="component" value="Chromosome"/>
</dbReference>
<dbReference type="AlphaFoldDB" id="A0AAE9Y4T3"/>
<evidence type="ECO:0000313" key="11">
    <source>
        <dbReference type="EMBL" id="WCO66357.1"/>
    </source>
</evidence>
<dbReference type="SUPFAM" id="SSF51735">
    <property type="entry name" value="NAD(P)-binding Rossmann-fold domains"/>
    <property type="match status" value="1"/>
</dbReference>
<gene>
    <name evidence="11" type="primary">serA</name>
    <name evidence="11" type="ORF">PO878_17810</name>
</gene>
<evidence type="ECO:0000313" key="12">
    <source>
        <dbReference type="Proteomes" id="UP001216390"/>
    </source>
</evidence>
<keyword evidence="5 9" id="KW-0560">Oxidoreductase</keyword>
<reference evidence="11" key="1">
    <citation type="submission" date="2023-01" db="EMBL/GenBank/DDBJ databases">
        <title>The diversity of Class Acidimicrobiia in South China Sea sediment environments and the proposal of Iamia marina sp. nov., a novel species of the genus Iamia.</title>
        <authorList>
            <person name="He Y."/>
            <person name="Tian X."/>
        </authorList>
    </citation>
    <scope>NUCLEOTIDE SEQUENCE</scope>
    <source>
        <strain evidence="11">DSM 19957</strain>
    </source>
</reference>
<comment type="similarity">
    <text evidence="3 9">Belongs to the D-isomer specific 2-hydroxyacid dehydrogenase family.</text>
</comment>
<dbReference type="InterPro" id="IPR006140">
    <property type="entry name" value="D-isomer_DH_NAD-bd"/>
</dbReference>
<keyword evidence="9" id="KW-0718">Serine biosynthesis</keyword>
<dbReference type="Pfam" id="PF00389">
    <property type="entry name" value="2-Hacid_dh"/>
    <property type="match status" value="1"/>
</dbReference>
<dbReference type="InterPro" id="IPR045865">
    <property type="entry name" value="ACT-like_dom_sf"/>
</dbReference>
<protein>
    <recommendedName>
        <fullName evidence="4 9">D-3-phosphoglycerate dehydrogenase</fullName>
        <ecNumber evidence="9">1.1.1.95</ecNumber>
    </recommendedName>
</protein>
<dbReference type="KEGG" id="ima:PO878_17810"/>
<keyword evidence="12" id="KW-1185">Reference proteome</keyword>
<dbReference type="NCBIfam" id="TIGR01327">
    <property type="entry name" value="PGDH"/>
    <property type="match status" value="1"/>
</dbReference>
<dbReference type="PANTHER" id="PTHR42938:SF47">
    <property type="entry name" value="HYDROXYPYRUVATE REDUCTASE"/>
    <property type="match status" value="1"/>
</dbReference>